<feature type="region of interest" description="Disordered" evidence="1">
    <location>
        <begin position="1"/>
        <end position="58"/>
    </location>
</feature>
<sequence length="127" mass="14401">VSSSSQEQDEEAPPCKRPAARTSAKRPAARTSTDPDKEPPRKRPAAARKRAKNPQKKWKKMFYNLTEKAALRNNFSHGRQIMQFGQKGMSKELAYGILDECIGHLETGTLTEEQAKEWCENKLKDVD</sequence>
<dbReference type="Proteomes" id="UP001642484">
    <property type="component" value="Unassembled WGS sequence"/>
</dbReference>
<evidence type="ECO:0000313" key="3">
    <source>
        <dbReference type="Proteomes" id="UP001642484"/>
    </source>
</evidence>
<proteinExistence type="predicted"/>
<evidence type="ECO:0000313" key="2">
    <source>
        <dbReference type="EMBL" id="CAK9013933.1"/>
    </source>
</evidence>
<evidence type="ECO:0000256" key="1">
    <source>
        <dbReference type="SAM" id="MobiDB-lite"/>
    </source>
</evidence>
<accession>A0ABP0JHP7</accession>
<comment type="caution">
    <text evidence="2">The sequence shown here is derived from an EMBL/GenBank/DDBJ whole genome shotgun (WGS) entry which is preliminary data.</text>
</comment>
<gene>
    <name evidence="2" type="ORF">CCMP2556_LOCUS11480</name>
</gene>
<keyword evidence="3" id="KW-1185">Reference proteome</keyword>
<reference evidence="2 3" key="1">
    <citation type="submission" date="2024-02" db="EMBL/GenBank/DDBJ databases">
        <authorList>
            <person name="Chen Y."/>
            <person name="Shah S."/>
            <person name="Dougan E. K."/>
            <person name="Thang M."/>
            <person name="Chan C."/>
        </authorList>
    </citation>
    <scope>NUCLEOTIDE SEQUENCE [LARGE SCALE GENOMIC DNA]</scope>
</reference>
<feature type="compositionally biased region" description="Basic residues" evidence="1">
    <location>
        <begin position="42"/>
        <end position="58"/>
    </location>
</feature>
<organism evidence="2 3">
    <name type="scientific">Durusdinium trenchii</name>
    <dbReference type="NCBI Taxonomy" id="1381693"/>
    <lineage>
        <taxon>Eukaryota</taxon>
        <taxon>Sar</taxon>
        <taxon>Alveolata</taxon>
        <taxon>Dinophyceae</taxon>
        <taxon>Suessiales</taxon>
        <taxon>Symbiodiniaceae</taxon>
        <taxon>Durusdinium</taxon>
    </lineage>
</organism>
<name>A0ABP0JHP7_9DINO</name>
<feature type="non-terminal residue" evidence="2">
    <location>
        <position position="1"/>
    </location>
</feature>
<dbReference type="EMBL" id="CAXAMN010005476">
    <property type="protein sequence ID" value="CAK9013933.1"/>
    <property type="molecule type" value="Genomic_DNA"/>
</dbReference>
<protein>
    <submittedName>
        <fullName evidence="2">Uncharacterized protein</fullName>
    </submittedName>
</protein>